<dbReference type="Proteomes" id="UP000053477">
    <property type="component" value="Unassembled WGS sequence"/>
</dbReference>
<dbReference type="PROSITE" id="PS51257">
    <property type="entry name" value="PROKAR_LIPOPROTEIN"/>
    <property type="match status" value="1"/>
</dbReference>
<evidence type="ECO:0000313" key="2">
    <source>
        <dbReference type="EMBL" id="KLO13874.1"/>
    </source>
</evidence>
<dbReference type="OrthoDB" id="5585925at2759"/>
<protein>
    <recommendedName>
        <fullName evidence="1">Protein kinase domain-containing protein</fullName>
    </recommendedName>
</protein>
<dbReference type="InterPro" id="IPR011009">
    <property type="entry name" value="Kinase-like_dom_sf"/>
</dbReference>
<accession>A0A0H2RPQ7</accession>
<evidence type="ECO:0000313" key="3">
    <source>
        <dbReference type="Proteomes" id="UP000053477"/>
    </source>
</evidence>
<gene>
    <name evidence="2" type="ORF">SCHPADRAFT_939987</name>
</gene>
<feature type="domain" description="Protein kinase" evidence="1">
    <location>
        <begin position="22"/>
        <end position="198"/>
    </location>
</feature>
<dbReference type="GO" id="GO:0005524">
    <property type="term" value="F:ATP binding"/>
    <property type="evidence" value="ECO:0007669"/>
    <property type="project" value="InterPro"/>
</dbReference>
<name>A0A0H2RPQ7_9AGAM</name>
<organism evidence="2 3">
    <name type="scientific">Schizopora paradoxa</name>
    <dbReference type="NCBI Taxonomy" id="27342"/>
    <lineage>
        <taxon>Eukaryota</taxon>
        <taxon>Fungi</taxon>
        <taxon>Dikarya</taxon>
        <taxon>Basidiomycota</taxon>
        <taxon>Agaricomycotina</taxon>
        <taxon>Agaricomycetes</taxon>
        <taxon>Hymenochaetales</taxon>
        <taxon>Schizoporaceae</taxon>
        <taxon>Schizopora</taxon>
    </lineage>
</organism>
<dbReference type="AlphaFoldDB" id="A0A0H2RPQ7"/>
<dbReference type="Gene3D" id="1.10.510.10">
    <property type="entry name" value="Transferase(Phosphotransferase) domain 1"/>
    <property type="match status" value="1"/>
</dbReference>
<dbReference type="InterPro" id="IPR000719">
    <property type="entry name" value="Prot_kinase_dom"/>
</dbReference>
<dbReference type="GO" id="GO:0004672">
    <property type="term" value="F:protein kinase activity"/>
    <property type="evidence" value="ECO:0007669"/>
    <property type="project" value="InterPro"/>
</dbReference>
<sequence length="198" mass="22051">MYRLSKIFTSLSHVCLEGRIEQKQPYASGLGGSCDVFTVWSTEHDKKLAVKQKRAFFDKEPSLAKAKLKHENVLPLLGNITEGTEFITSLVSEWKEKATFKTFPRGGIETSTILRDMASGLAYLRSKDVLHADLKAVGFFNSQTGFCRNFFRDVFDKIFPSPPPKTPVHAAFGLSLTLSHSQSTTETMAPASTKESIR</sequence>
<dbReference type="SUPFAM" id="SSF56112">
    <property type="entry name" value="Protein kinase-like (PK-like)"/>
    <property type="match status" value="1"/>
</dbReference>
<dbReference type="EMBL" id="KQ085952">
    <property type="protein sequence ID" value="KLO13874.1"/>
    <property type="molecule type" value="Genomic_DNA"/>
</dbReference>
<keyword evidence="3" id="KW-1185">Reference proteome</keyword>
<dbReference type="InParanoid" id="A0A0H2RPQ7"/>
<reference evidence="2 3" key="1">
    <citation type="submission" date="2015-04" db="EMBL/GenBank/DDBJ databases">
        <title>Complete genome sequence of Schizopora paradoxa KUC8140, a cosmopolitan wood degrader in East Asia.</title>
        <authorList>
            <consortium name="DOE Joint Genome Institute"/>
            <person name="Min B."/>
            <person name="Park H."/>
            <person name="Jang Y."/>
            <person name="Kim J.-J."/>
            <person name="Kim K.H."/>
            <person name="Pangilinan J."/>
            <person name="Lipzen A."/>
            <person name="Riley R."/>
            <person name="Grigoriev I.V."/>
            <person name="Spatafora J.W."/>
            <person name="Choi I.-G."/>
        </authorList>
    </citation>
    <scope>NUCLEOTIDE SEQUENCE [LARGE SCALE GENOMIC DNA]</scope>
    <source>
        <strain evidence="2 3">KUC8140</strain>
    </source>
</reference>
<dbReference type="PROSITE" id="PS50011">
    <property type="entry name" value="PROTEIN_KINASE_DOM"/>
    <property type="match status" value="1"/>
</dbReference>
<proteinExistence type="predicted"/>
<evidence type="ECO:0000259" key="1">
    <source>
        <dbReference type="PROSITE" id="PS50011"/>
    </source>
</evidence>